<protein>
    <submittedName>
        <fullName evidence="2">GMP synthase [glutamine-hydrolyzing]</fullName>
    </submittedName>
</protein>
<sequence length="233" mass="26232">MKQPILIIQQLEHEPPGMISDIILDNGWQYEVLMAQQTIIPQAMRNFSGLIIMGGHLSANDTHLEFIDRQIRLLRWCMHFNFPVLGICLGAQLLAKAAGAEIMTSPVRELGWYPMHPTFLAEGDSLFGDLLASGLHVFQWHGETFTLPDHATLLATCPEVVNQAFKLAGRQYGLQFHTQVTESMIQDWISQGTSESAFLGEDGVQDLLNNIPRHLPVARDFCRDIITSWLKLL</sequence>
<dbReference type="InterPro" id="IPR029062">
    <property type="entry name" value="Class_I_gatase-like"/>
</dbReference>
<dbReference type="EMBL" id="BDFD01000021">
    <property type="protein sequence ID" value="GAV21128.1"/>
    <property type="molecule type" value="Genomic_DNA"/>
</dbReference>
<dbReference type="RefSeq" id="WP_072660433.1">
    <property type="nucleotide sequence ID" value="NZ_BDFD01000021.1"/>
</dbReference>
<organism evidence="2 3">
    <name type="scientific">Mariprofundus micogutta</name>
    <dbReference type="NCBI Taxonomy" id="1921010"/>
    <lineage>
        <taxon>Bacteria</taxon>
        <taxon>Pseudomonadati</taxon>
        <taxon>Pseudomonadota</taxon>
        <taxon>Candidatius Mariprofundia</taxon>
        <taxon>Mariprofundales</taxon>
        <taxon>Mariprofundaceae</taxon>
        <taxon>Mariprofundus</taxon>
    </lineage>
</organism>
<dbReference type="PANTHER" id="PTHR42695">
    <property type="entry name" value="GLUTAMINE AMIDOTRANSFERASE YLR126C-RELATED"/>
    <property type="match status" value="1"/>
</dbReference>
<evidence type="ECO:0000313" key="2">
    <source>
        <dbReference type="EMBL" id="GAV21128.1"/>
    </source>
</evidence>
<comment type="caution">
    <text evidence="2">The sequence shown here is derived from an EMBL/GenBank/DDBJ whole genome shotgun (WGS) entry which is preliminary data.</text>
</comment>
<dbReference type="Proteomes" id="UP000231632">
    <property type="component" value="Unassembled WGS sequence"/>
</dbReference>
<feature type="domain" description="Glutamine amidotransferase" evidence="1">
    <location>
        <begin position="25"/>
        <end position="179"/>
    </location>
</feature>
<accession>A0A1L8CQD4</accession>
<keyword evidence="3" id="KW-1185">Reference proteome</keyword>
<dbReference type="OrthoDB" id="9813383at2"/>
<dbReference type="PANTHER" id="PTHR42695:SF5">
    <property type="entry name" value="GLUTAMINE AMIDOTRANSFERASE YLR126C-RELATED"/>
    <property type="match status" value="1"/>
</dbReference>
<dbReference type="Pfam" id="PF00117">
    <property type="entry name" value="GATase"/>
    <property type="match status" value="1"/>
</dbReference>
<dbReference type="PROSITE" id="PS51273">
    <property type="entry name" value="GATASE_TYPE_1"/>
    <property type="match status" value="1"/>
</dbReference>
<evidence type="ECO:0000313" key="3">
    <source>
        <dbReference type="Proteomes" id="UP000231632"/>
    </source>
</evidence>
<gene>
    <name evidence="2" type="ORF">MMIC_P2108</name>
</gene>
<evidence type="ECO:0000259" key="1">
    <source>
        <dbReference type="Pfam" id="PF00117"/>
    </source>
</evidence>
<name>A0A1L8CQD4_9PROT</name>
<dbReference type="AlphaFoldDB" id="A0A1L8CQD4"/>
<dbReference type="Gene3D" id="3.40.50.880">
    <property type="match status" value="1"/>
</dbReference>
<dbReference type="GO" id="GO:0005829">
    <property type="term" value="C:cytosol"/>
    <property type="evidence" value="ECO:0007669"/>
    <property type="project" value="TreeGrafter"/>
</dbReference>
<proteinExistence type="predicted"/>
<dbReference type="InterPro" id="IPR044992">
    <property type="entry name" value="ChyE-like"/>
</dbReference>
<reference evidence="2 3" key="1">
    <citation type="journal article" date="2017" name="Arch. Microbiol.">
        <title>Mariprofundus micogutta sp. nov., a novel iron-oxidizing zetaproteobacterium isolated from a deep-sea hydrothermal field at the Bayonnaise knoll of the Izu-Ogasawara arc, and a description of Mariprofundales ord. nov. and Zetaproteobacteria classis nov.</title>
        <authorList>
            <person name="Makita H."/>
            <person name="Tanaka E."/>
            <person name="Mitsunobu S."/>
            <person name="Miyazaki M."/>
            <person name="Nunoura T."/>
            <person name="Uematsu K."/>
            <person name="Takaki Y."/>
            <person name="Nishi S."/>
            <person name="Shimamura S."/>
            <person name="Takai K."/>
        </authorList>
    </citation>
    <scope>NUCLEOTIDE SEQUENCE [LARGE SCALE GENOMIC DNA]</scope>
    <source>
        <strain evidence="2 3">ET2</strain>
    </source>
</reference>
<dbReference type="InterPro" id="IPR017926">
    <property type="entry name" value="GATASE"/>
</dbReference>
<dbReference type="STRING" id="1921010.MMIC_P2108"/>
<dbReference type="CDD" id="cd01741">
    <property type="entry name" value="GATase1_1"/>
    <property type="match status" value="1"/>
</dbReference>
<dbReference type="SUPFAM" id="SSF52317">
    <property type="entry name" value="Class I glutamine amidotransferase-like"/>
    <property type="match status" value="1"/>
</dbReference>